<comment type="cofactor">
    <cofactor evidence="1">
        <name>[4Fe-4S] cluster</name>
        <dbReference type="ChEBI" id="CHEBI:49883"/>
    </cofactor>
</comment>
<feature type="domain" description="Radical SAM core" evidence="6">
    <location>
        <begin position="126"/>
        <end position="262"/>
    </location>
</feature>
<evidence type="ECO:0000256" key="4">
    <source>
        <dbReference type="ARBA" id="ARBA00023004"/>
    </source>
</evidence>
<evidence type="ECO:0000256" key="1">
    <source>
        <dbReference type="ARBA" id="ARBA00001966"/>
    </source>
</evidence>
<evidence type="ECO:0000256" key="3">
    <source>
        <dbReference type="ARBA" id="ARBA00022723"/>
    </source>
</evidence>
<dbReference type="PANTHER" id="PTHR43409:SF3">
    <property type="entry name" value="HYPOTHETICAL METHYLTRANSFERASE"/>
    <property type="match status" value="1"/>
</dbReference>
<sequence>MTVAAMLPKNWERRLIDLNVKPLSDSDIEWADMVFLSAMNVQEESVRKIIEQCKRKNAIIVAGGPLFTHEHERFEGVDHFVLNEAEITLPLFLADLKFGQAKPIYKTHEFADVSQTPVPQMDLINMKDYLYAIVQFSRGCPYLCDFCDVTTLYGRKPRTKSVEQIMAELDLIHKTGESQLVLFADDNLIGNKRILKSDLLPALIEWQYKTNPGLYFATQLTINLADDEEMMRLMLEAKFRNIFIGIETPQEESLKFSLKIKT</sequence>
<dbReference type="InterPro" id="IPR006158">
    <property type="entry name" value="Cobalamin-bd"/>
</dbReference>
<dbReference type="PANTHER" id="PTHR43409">
    <property type="entry name" value="ANAEROBIC MAGNESIUM-PROTOPORPHYRIN IX MONOMETHYL ESTER CYCLASE-RELATED"/>
    <property type="match status" value="1"/>
</dbReference>
<keyword evidence="4" id="KW-0408">Iron</keyword>
<dbReference type="InterPro" id="IPR007197">
    <property type="entry name" value="rSAM"/>
</dbReference>
<dbReference type="InterPro" id="IPR034466">
    <property type="entry name" value="Methyltransferase_Class_B"/>
</dbReference>
<evidence type="ECO:0000256" key="5">
    <source>
        <dbReference type="ARBA" id="ARBA00023014"/>
    </source>
</evidence>
<dbReference type="InterPro" id="IPR051198">
    <property type="entry name" value="BchE-like"/>
</dbReference>
<dbReference type="SFLD" id="SFLDS00029">
    <property type="entry name" value="Radical_SAM"/>
    <property type="match status" value="1"/>
</dbReference>
<dbReference type="InterPro" id="IPR058240">
    <property type="entry name" value="rSAM_sf"/>
</dbReference>
<accession>A0ABX1VZR3</accession>
<keyword evidence="5" id="KW-0411">Iron-sulfur</keyword>
<dbReference type="SFLD" id="SFLDG01082">
    <property type="entry name" value="B12-binding_domain_containing"/>
    <property type="match status" value="1"/>
</dbReference>
<keyword evidence="2" id="KW-0949">S-adenosyl-L-methionine</keyword>
<dbReference type="PROSITE" id="PS51918">
    <property type="entry name" value="RADICAL_SAM"/>
    <property type="match status" value="1"/>
</dbReference>
<keyword evidence="8" id="KW-1185">Reference proteome</keyword>
<proteinExistence type="predicted"/>
<keyword evidence="3" id="KW-0479">Metal-binding</keyword>
<dbReference type="Pfam" id="PF04055">
    <property type="entry name" value="Radical_SAM"/>
    <property type="match status" value="1"/>
</dbReference>
<dbReference type="SFLD" id="SFLDG01123">
    <property type="entry name" value="methyltransferase_(Class_B)"/>
    <property type="match status" value="1"/>
</dbReference>
<evidence type="ECO:0000259" key="6">
    <source>
        <dbReference type="PROSITE" id="PS51918"/>
    </source>
</evidence>
<dbReference type="Proteomes" id="UP000566071">
    <property type="component" value="Unassembled WGS sequence"/>
</dbReference>
<dbReference type="Gene3D" id="3.40.50.280">
    <property type="entry name" value="Cobalamin-binding domain"/>
    <property type="match status" value="1"/>
</dbReference>
<protein>
    <submittedName>
        <fullName evidence="7">B12-binding domain-containing radical SAM protein</fullName>
    </submittedName>
</protein>
<dbReference type="SUPFAM" id="SSF102114">
    <property type="entry name" value="Radical SAM enzymes"/>
    <property type="match status" value="1"/>
</dbReference>
<dbReference type="Pfam" id="PF02310">
    <property type="entry name" value="B12-binding"/>
    <property type="match status" value="1"/>
</dbReference>
<name>A0ABX1VZR3_9SPHI</name>
<dbReference type="EMBL" id="JABFCR010000003">
    <property type="protein sequence ID" value="NNU33119.1"/>
    <property type="molecule type" value="Genomic_DNA"/>
</dbReference>
<reference evidence="7 8" key="1">
    <citation type="submission" date="2020-05" db="EMBL/GenBank/DDBJ databases">
        <authorList>
            <person name="Khan S.A."/>
            <person name="Jeon C.O."/>
            <person name="Chun B.H."/>
        </authorList>
    </citation>
    <scope>NUCLEOTIDE SEQUENCE [LARGE SCALE GENOMIC DNA]</scope>
    <source>
        <strain evidence="7 8">S1162</strain>
    </source>
</reference>
<dbReference type="InterPro" id="IPR023404">
    <property type="entry name" value="rSAM_horseshoe"/>
</dbReference>
<gene>
    <name evidence="7" type="ORF">HK413_01045</name>
</gene>
<dbReference type="Gene3D" id="3.80.30.20">
    <property type="entry name" value="tm_1862 like domain"/>
    <property type="match status" value="1"/>
</dbReference>
<comment type="caution">
    <text evidence="7">The sequence shown here is derived from an EMBL/GenBank/DDBJ whole genome shotgun (WGS) entry which is preliminary data.</text>
</comment>
<organism evidence="7 8">
    <name type="scientific">Mucilaginibacter humi</name>
    <dbReference type="NCBI Taxonomy" id="2732510"/>
    <lineage>
        <taxon>Bacteria</taxon>
        <taxon>Pseudomonadati</taxon>
        <taxon>Bacteroidota</taxon>
        <taxon>Sphingobacteriia</taxon>
        <taxon>Sphingobacteriales</taxon>
        <taxon>Sphingobacteriaceae</taxon>
        <taxon>Mucilaginibacter</taxon>
    </lineage>
</organism>
<evidence type="ECO:0000313" key="7">
    <source>
        <dbReference type="EMBL" id="NNU33119.1"/>
    </source>
</evidence>
<evidence type="ECO:0000313" key="8">
    <source>
        <dbReference type="Proteomes" id="UP000566071"/>
    </source>
</evidence>
<evidence type="ECO:0000256" key="2">
    <source>
        <dbReference type="ARBA" id="ARBA00022691"/>
    </source>
</evidence>